<organism evidence="1 2">
    <name type="scientific">Solanum verrucosum</name>
    <dbReference type="NCBI Taxonomy" id="315347"/>
    <lineage>
        <taxon>Eukaryota</taxon>
        <taxon>Viridiplantae</taxon>
        <taxon>Streptophyta</taxon>
        <taxon>Embryophyta</taxon>
        <taxon>Tracheophyta</taxon>
        <taxon>Spermatophyta</taxon>
        <taxon>Magnoliopsida</taxon>
        <taxon>eudicotyledons</taxon>
        <taxon>Gunneridae</taxon>
        <taxon>Pentapetalae</taxon>
        <taxon>asterids</taxon>
        <taxon>lamiids</taxon>
        <taxon>Solanales</taxon>
        <taxon>Solanaceae</taxon>
        <taxon>Solanoideae</taxon>
        <taxon>Solaneae</taxon>
        <taxon>Solanum</taxon>
    </lineage>
</organism>
<accession>A0AAF0Q9Y8</accession>
<keyword evidence="2" id="KW-1185">Reference proteome</keyword>
<proteinExistence type="predicted"/>
<protein>
    <submittedName>
        <fullName evidence="1">Uncharacterized protein</fullName>
    </submittedName>
</protein>
<name>A0AAF0Q9Y8_SOLVR</name>
<gene>
    <name evidence="1" type="ORF">MTR67_012826</name>
</gene>
<dbReference type="Proteomes" id="UP001234989">
    <property type="component" value="Chromosome 3"/>
</dbReference>
<sequence length="114" mass="12641">MEMWERGYCEFTESDFHCSGHWGTLSSSVINKGAVIHRGQPRCPCVCREQDHIVSIIMTLQETCKAWVEPSTKGGDVNKVGDRSREAITSFDELGPWKVDKGKWTAGDPVLAAG</sequence>
<reference evidence="1" key="1">
    <citation type="submission" date="2023-08" db="EMBL/GenBank/DDBJ databases">
        <title>A de novo genome assembly of Solanum verrucosum Schlechtendal, a Mexican diploid species geographically isolated from the other diploid A-genome species in potato relatives.</title>
        <authorList>
            <person name="Hosaka K."/>
        </authorList>
    </citation>
    <scope>NUCLEOTIDE SEQUENCE</scope>
    <source>
        <tissue evidence="1">Young leaves</tissue>
    </source>
</reference>
<dbReference type="EMBL" id="CP133614">
    <property type="protein sequence ID" value="WMV19441.1"/>
    <property type="molecule type" value="Genomic_DNA"/>
</dbReference>
<dbReference type="AlphaFoldDB" id="A0AAF0Q9Y8"/>
<evidence type="ECO:0000313" key="1">
    <source>
        <dbReference type="EMBL" id="WMV19441.1"/>
    </source>
</evidence>
<evidence type="ECO:0000313" key="2">
    <source>
        <dbReference type="Proteomes" id="UP001234989"/>
    </source>
</evidence>